<name>A0A6C0INB3_9ZZZZ</name>
<dbReference type="EMBL" id="MN740212">
    <property type="protein sequence ID" value="QHT93995.1"/>
    <property type="molecule type" value="Genomic_DNA"/>
</dbReference>
<organism evidence="1">
    <name type="scientific">viral metagenome</name>
    <dbReference type="NCBI Taxonomy" id="1070528"/>
    <lineage>
        <taxon>unclassified sequences</taxon>
        <taxon>metagenomes</taxon>
        <taxon>organismal metagenomes</taxon>
    </lineage>
</organism>
<accession>A0A6C0INB3</accession>
<reference evidence="1" key="1">
    <citation type="journal article" date="2020" name="Nature">
        <title>Giant virus diversity and host interactions through global metagenomics.</title>
        <authorList>
            <person name="Schulz F."/>
            <person name="Roux S."/>
            <person name="Paez-Espino D."/>
            <person name="Jungbluth S."/>
            <person name="Walsh D.A."/>
            <person name="Denef V.J."/>
            <person name="McMahon K.D."/>
            <person name="Konstantinidis K.T."/>
            <person name="Eloe-Fadrosh E.A."/>
            <person name="Kyrpides N.C."/>
            <person name="Woyke T."/>
        </authorList>
    </citation>
    <scope>NUCLEOTIDE SEQUENCE</scope>
    <source>
        <strain evidence="1">GVMAG-M-3300024258-14</strain>
    </source>
</reference>
<protein>
    <submittedName>
        <fullName evidence="1">Uncharacterized protein</fullName>
    </submittedName>
</protein>
<sequence length="44" mass="5288">MFEYFLAGAFGWFMSVKYEEVELKKKRNEILTNIEVNLSKISRK</sequence>
<evidence type="ECO:0000313" key="1">
    <source>
        <dbReference type="EMBL" id="QHT93995.1"/>
    </source>
</evidence>
<proteinExistence type="predicted"/>
<dbReference type="AlphaFoldDB" id="A0A6C0INB3"/>